<feature type="transmembrane region" description="Helical" evidence="2">
    <location>
        <begin position="208"/>
        <end position="229"/>
    </location>
</feature>
<feature type="transmembrane region" description="Helical" evidence="2">
    <location>
        <begin position="137"/>
        <end position="162"/>
    </location>
</feature>
<keyword evidence="2" id="KW-0812">Transmembrane</keyword>
<keyword evidence="4" id="KW-1185">Reference proteome</keyword>
<protein>
    <recommendedName>
        <fullName evidence="5">Yip1 domain-containing protein</fullName>
    </recommendedName>
</protein>
<dbReference type="Proteomes" id="UP001291309">
    <property type="component" value="Unassembled WGS sequence"/>
</dbReference>
<evidence type="ECO:0000256" key="2">
    <source>
        <dbReference type="SAM" id="Phobius"/>
    </source>
</evidence>
<evidence type="ECO:0000256" key="1">
    <source>
        <dbReference type="SAM" id="MobiDB-lite"/>
    </source>
</evidence>
<dbReference type="EMBL" id="JAXIVS010000009">
    <property type="protein sequence ID" value="MDY7229690.1"/>
    <property type="molecule type" value="Genomic_DNA"/>
</dbReference>
<feature type="region of interest" description="Disordered" evidence="1">
    <location>
        <begin position="1"/>
        <end position="20"/>
    </location>
</feature>
<name>A0ABU5HC69_9BACT</name>
<evidence type="ECO:0008006" key="5">
    <source>
        <dbReference type="Google" id="ProtNLM"/>
    </source>
</evidence>
<feature type="transmembrane region" description="Helical" evidence="2">
    <location>
        <begin position="92"/>
        <end position="116"/>
    </location>
</feature>
<comment type="caution">
    <text evidence="3">The sequence shown here is derived from an EMBL/GenBank/DDBJ whole genome shotgun (WGS) entry which is preliminary data.</text>
</comment>
<evidence type="ECO:0000313" key="4">
    <source>
        <dbReference type="Proteomes" id="UP001291309"/>
    </source>
</evidence>
<proteinExistence type="predicted"/>
<evidence type="ECO:0000313" key="3">
    <source>
        <dbReference type="EMBL" id="MDY7229690.1"/>
    </source>
</evidence>
<reference evidence="3 4" key="1">
    <citation type="submission" date="2023-12" db="EMBL/GenBank/DDBJ databases">
        <title>the genome sequence of Hyalangium sp. s54d21.</title>
        <authorList>
            <person name="Zhang X."/>
        </authorList>
    </citation>
    <scope>NUCLEOTIDE SEQUENCE [LARGE SCALE GENOMIC DNA]</scope>
    <source>
        <strain evidence="4">s54d21</strain>
    </source>
</reference>
<organism evidence="3 4">
    <name type="scientific">Hyalangium rubrum</name>
    <dbReference type="NCBI Taxonomy" id="3103134"/>
    <lineage>
        <taxon>Bacteria</taxon>
        <taxon>Pseudomonadati</taxon>
        <taxon>Myxococcota</taxon>
        <taxon>Myxococcia</taxon>
        <taxon>Myxococcales</taxon>
        <taxon>Cystobacterineae</taxon>
        <taxon>Archangiaceae</taxon>
        <taxon>Hyalangium</taxon>
    </lineage>
</organism>
<keyword evidence="2" id="KW-0472">Membrane</keyword>
<accession>A0ABU5HC69</accession>
<feature type="transmembrane region" description="Helical" evidence="2">
    <location>
        <begin position="168"/>
        <end position="188"/>
    </location>
</feature>
<keyword evidence="2" id="KW-1133">Transmembrane helix</keyword>
<gene>
    <name evidence="3" type="ORF">SYV04_25075</name>
</gene>
<feature type="transmembrane region" description="Helical" evidence="2">
    <location>
        <begin position="53"/>
        <end position="72"/>
    </location>
</feature>
<dbReference type="RefSeq" id="WP_321548413.1">
    <property type="nucleotide sequence ID" value="NZ_JAXIVS010000009.1"/>
</dbReference>
<sequence>MDAAPTLDSPVLPTPEAPPSPVPGMFDLILRGEMRLHRLLRDEAGLPEVIQKFLALSVLGLTIHGVVLGLAAELFAPSHALGWYQTGHPVVWMPLAFIAAFLGALCICLPSFYFYTQLSGLDASFRLVTAQALRAQATMSVLLLGVLPFYTAWLLGTVVGVFDAPGTALFAGMCLPFAVGLLGIRAVYRGFCDLAEHLPITHQRRGNFLRRLVLCWGAVYTVIAPVALYRLGEALGPRL</sequence>